<evidence type="ECO:0000256" key="1">
    <source>
        <dbReference type="ARBA" id="ARBA00007150"/>
    </source>
</evidence>
<keyword evidence="8" id="KW-0449">Lipoprotein</keyword>
<keyword evidence="2 7" id="KW-1003">Cell membrane</keyword>
<feature type="transmembrane region" description="Helical" evidence="7">
    <location>
        <begin position="109"/>
        <end position="130"/>
    </location>
</feature>
<dbReference type="EMBL" id="VKLW01000035">
    <property type="protein sequence ID" value="TYK32252.1"/>
    <property type="molecule type" value="Genomic_DNA"/>
</dbReference>
<keyword evidence="9" id="KW-1185">Reference proteome</keyword>
<feature type="transmembrane region" description="Helical" evidence="7">
    <location>
        <begin position="20"/>
        <end position="40"/>
    </location>
</feature>
<keyword evidence="4 7" id="KW-0812">Transmembrane</keyword>
<evidence type="ECO:0000256" key="5">
    <source>
        <dbReference type="ARBA" id="ARBA00022989"/>
    </source>
</evidence>
<dbReference type="AlphaFoldDB" id="A0A5D3FB57"/>
<comment type="similarity">
    <text evidence="1 7">Belongs to the Lgt family.</text>
</comment>
<evidence type="ECO:0000256" key="6">
    <source>
        <dbReference type="ARBA" id="ARBA00023136"/>
    </source>
</evidence>
<dbReference type="UniPathway" id="UPA00664"/>
<comment type="subcellular location">
    <subcellularLocation>
        <location evidence="7">Cell membrane</location>
        <topology evidence="7">Multi-pass membrane protein</topology>
    </subcellularLocation>
</comment>
<gene>
    <name evidence="7 8" type="primary">lgt</name>
    <name evidence="8" type="ORF">FNJ60_12905</name>
</gene>
<feature type="transmembrane region" description="Helical" evidence="7">
    <location>
        <begin position="257"/>
        <end position="275"/>
    </location>
</feature>
<proteinExistence type="inferred from homology"/>
<dbReference type="PANTHER" id="PTHR30589">
    <property type="entry name" value="PROLIPOPROTEIN DIACYLGLYCERYL TRANSFERASE"/>
    <property type="match status" value="1"/>
</dbReference>
<comment type="catalytic activity">
    <reaction evidence="7">
        <text>L-cysteinyl-[prolipoprotein] + a 1,2-diacyl-sn-glycero-3-phospho-(1'-sn-glycerol) = an S-1,2-diacyl-sn-glyceryl-L-cysteinyl-[prolipoprotein] + sn-glycerol 1-phosphate + H(+)</text>
        <dbReference type="Rhea" id="RHEA:56712"/>
        <dbReference type="Rhea" id="RHEA-COMP:14679"/>
        <dbReference type="Rhea" id="RHEA-COMP:14680"/>
        <dbReference type="ChEBI" id="CHEBI:15378"/>
        <dbReference type="ChEBI" id="CHEBI:29950"/>
        <dbReference type="ChEBI" id="CHEBI:57685"/>
        <dbReference type="ChEBI" id="CHEBI:64716"/>
        <dbReference type="ChEBI" id="CHEBI:140658"/>
        <dbReference type="EC" id="2.5.1.145"/>
    </reaction>
</comment>
<reference evidence="8 9" key="1">
    <citation type="submission" date="2019-07" db="EMBL/GenBank/DDBJ databases">
        <title>Draft Genome Sequences of Bacteroides pyogenes Strains Isolated from the Uterus Holstein Dairy Cows with Metritis.</title>
        <authorList>
            <person name="Cunha F."/>
            <person name="Galvao K.N."/>
            <person name="Jeon S.J."/>
            <person name="Jeong K.C."/>
        </authorList>
    </citation>
    <scope>NUCLEOTIDE SEQUENCE [LARGE SCALE GENOMIC DNA]</scope>
    <source>
        <strain evidence="8 9">KG-31</strain>
    </source>
</reference>
<comment type="function">
    <text evidence="7">Catalyzes the transfer of the diacylglyceryl group from phosphatidylglycerol to the sulfhydryl group of the N-terminal cysteine of a prolipoprotein, the first step in the formation of mature lipoproteins.</text>
</comment>
<evidence type="ECO:0000256" key="3">
    <source>
        <dbReference type="ARBA" id="ARBA00022679"/>
    </source>
</evidence>
<keyword evidence="6 7" id="KW-0472">Membrane</keyword>
<feature type="binding site" evidence="7">
    <location>
        <position position="158"/>
    </location>
    <ligand>
        <name>a 1,2-diacyl-sn-glycero-3-phospho-(1'-sn-glycerol)</name>
        <dbReference type="ChEBI" id="CHEBI:64716"/>
    </ligand>
</feature>
<comment type="caution">
    <text evidence="8">The sequence shown here is derived from an EMBL/GenBank/DDBJ whole genome shotgun (WGS) entry which is preliminary data.</text>
</comment>
<dbReference type="GO" id="GO:0008961">
    <property type="term" value="F:phosphatidylglycerol-prolipoprotein diacylglyceryl transferase activity"/>
    <property type="evidence" value="ECO:0007669"/>
    <property type="project" value="UniProtKB-UniRule"/>
</dbReference>
<evidence type="ECO:0000256" key="2">
    <source>
        <dbReference type="ARBA" id="ARBA00022475"/>
    </source>
</evidence>
<comment type="pathway">
    <text evidence="7">Protein modification; lipoprotein biosynthesis (diacylglyceryl transfer).</text>
</comment>
<dbReference type="InterPro" id="IPR001640">
    <property type="entry name" value="Lgt"/>
</dbReference>
<evidence type="ECO:0000256" key="4">
    <source>
        <dbReference type="ARBA" id="ARBA00022692"/>
    </source>
</evidence>
<dbReference type="GO" id="GO:0042158">
    <property type="term" value="P:lipoprotein biosynthetic process"/>
    <property type="evidence" value="ECO:0007669"/>
    <property type="project" value="UniProtKB-UniRule"/>
</dbReference>
<accession>A0A5D3FB57</accession>
<evidence type="ECO:0000313" key="8">
    <source>
        <dbReference type="EMBL" id="TYK32252.1"/>
    </source>
</evidence>
<dbReference type="Proteomes" id="UP000324383">
    <property type="component" value="Unassembled WGS sequence"/>
</dbReference>
<dbReference type="Pfam" id="PF01790">
    <property type="entry name" value="LGT"/>
    <property type="match status" value="1"/>
</dbReference>
<dbReference type="EC" id="2.5.1.145" evidence="7"/>
<sequence>MNSLMLLSIHWNPNPEFVNLFGISIRYYGLLWAVGIFLAYIVVHYQFRDKKIGEKKFEPLFFYCFFGILIGARLGHCIFYDPGYHLTSGRGILEMLLPVKLLPGGGWKFIGYQGLASHGGTLGLIIALWLYCRKTKLHYVDVLDMIAVATPITACCIRLANLMNSEIIGKPADVPWAFVFERIDMQPRHPAQLYEALAYLALFFVMIYLYRRHSKELHRGFFFGLCLAAIFTFRFFIEFVKENQVSFEDQMTFNMGQWLSIPFIIIGFYFIFSYGKKK</sequence>
<organism evidence="8 9">
    <name type="scientific">Bacteroides pyogenes</name>
    <dbReference type="NCBI Taxonomy" id="310300"/>
    <lineage>
        <taxon>Bacteria</taxon>
        <taxon>Pseudomonadati</taxon>
        <taxon>Bacteroidota</taxon>
        <taxon>Bacteroidia</taxon>
        <taxon>Bacteroidales</taxon>
        <taxon>Bacteroidaceae</taxon>
        <taxon>Bacteroides</taxon>
    </lineage>
</organism>
<protein>
    <recommendedName>
        <fullName evidence="7">Phosphatidylglycerol--prolipoprotein diacylglyceryl transferase</fullName>
        <ecNumber evidence="7">2.5.1.145</ecNumber>
    </recommendedName>
</protein>
<name>A0A5D3FB57_9BACE</name>
<feature type="transmembrane region" description="Helical" evidence="7">
    <location>
        <begin position="217"/>
        <end position="237"/>
    </location>
</feature>
<feature type="transmembrane region" description="Helical" evidence="7">
    <location>
        <begin position="191"/>
        <end position="210"/>
    </location>
</feature>
<evidence type="ECO:0000313" key="9">
    <source>
        <dbReference type="Proteomes" id="UP000324383"/>
    </source>
</evidence>
<feature type="transmembrane region" description="Helical" evidence="7">
    <location>
        <begin position="60"/>
        <end position="81"/>
    </location>
</feature>
<dbReference type="HAMAP" id="MF_01147">
    <property type="entry name" value="Lgt"/>
    <property type="match status" value="1"/>
</dbReference>
<evidence type="ECO:0000256" key="7">
    <source>
        <dbReference type="HAMAP-Rule" id="MF_01147"/>
    </source>
</evidence>
<dbReference type="PANTHER" id="PTHR30589:SF0">
    <property type="entry name" value="PHOSPHATIDYLGLYCEROL--PROLIPOPROTEIN DIACYLGLYCERYL TRANSFERASE"/>
    <property type="match status" value="1"/>
</dbReference>
<keyword evidence="5 7" id="KW-1133">Transmembrane helix</keyword>
<keyword evidence="3 7" id="KW-0808">Transferase</keyword>
<dbReference type="NCBIfam" id="TIGR00544">
    <property type="entry name" value="lgt"/>
    <property type="match status" value="1"/>
</dbReference>
<dbReference type="GO" id="GO:0005886">
    <property type="term" value="C:plasma membrane"/>
    <property type="evidence" value="ECO:0007669"/>
    <property type="project" value="UniProtKB-SubCell"/>
</dbReference>